<organism evidence="3 4">
    <name type="scientific">Modicella reniformis</name>
    <dbReference type="NCBI Taxonomy" id="1440133"/>
    <lineage>
        <taxon>Eukaryota</taxon>
        <taxon>Fungi</taxon>
        <taxon>Fungi incertae sedis</taxon>
        <taxon>Mucoromycota</taxon>
        <taxon>Mortierellomycotina</taxon>
        <taxon>Mortierellomycetes</taxon>
        <taxon>Mortierellales</taxon>
        <taxon>Mortierellaceae</taxon>
        <taxon>Modicella</taxon>
    </lineage>
</organism>
<proteinExistence type="predicted"/>
<dbReference type="EMBL" id="JAAAHW010006851">
    <property type="protein sequence ID" value="KAF9954135.1"/>
    <property type="molecule type" value="Genomic_DNA"/>
</dbReference>
<evidence type="ECO:0000259" key="1">
    <source>
        <dbReference type="Pfam" id="PF20500"/>
    </source>
</evidence>
<feature type="domain" description="DNA-PKcs N-terminal" evidence="1">
    <location>
        <begin position="244"/>
        <end position="771"/>
    </location>
</feature>
<dbReference type="InterPro" id="IPR046804">
    <property type="entry name" value="DNA-PKcs_N"/>
</dbReference>
<protein>
    <submittedName>
        <fullName evidence="3">Uncharacterized protein</fullName>
    </submittedName>
</protein>
<dbReference type="AlphaFoldDB" id="A0A9P6IYQ5"/>
<dbReference type="Pfam" id="PF20502">
    <property type="entry name" value="DNAPKcs_CC1-2"/>
    <property type="match status" value="1"/>
</dbReference>
<feature type="domain" description="DNA-dependent protein kinase catalytic subunit CC1/2" evidence="2">
    <location>
        <begin position="873"/>
        <end position="1052"/>
    </location>
</feature>
<dbReference type="InterPro" id="IPR016024">
    <property type="entry name" value="ARM-type_fold"/>
</dbReference>
<keyword evidence="4" id="KW-1185">Reference proteome</keyword>
<comment type="caution">
    <text evidence="3">The sequence shown here is derived from an EMBL/GenBank/DDBJ whole genome shotgun (WGS) entry which is preliminary data.</text>
</comment>
<dbReference type="Proteomes" id="UP000749646">
    <property type="component" value="Unassembled WGS sequence"/>
</dbReference>
<dbReference type="InterPro" id="IPR046803">
    <property type="entry name" value="DNAPKcs_CC1-2"/>
</dbReference>
<name>A0A9P6IYQ5_9FUNG</name>
<feature type="domain" description="DNA-PKcs N-terminal" evidence="1">
    <location>
        <begin position="51"/>
        <end position="220"/>
    </location>
</feature>
<evidence type="ECO:0000259" key="2">
    <source>
        <dbReference type="Pfam" id="PF20502"/>
    </source>
</evidence>
<dbReference type="Pfam" id="PF20500">
    <property type="entry name" value="DNA-PKcs_N"/>
    <property type="match status" value="2"/>
</dbReference>
<sequence length="1053" mass="118276">MSSPLDLIRLTLVELIDDMNGFSPDNVDSQAAATNICNMVLTDLKEDETDMAMSLLFNPERGILYFLRKALDKAVHANAKVIFLEFTAELISRSPNSITPHIFDIKILLSSCTKMIDPEALDVNGLCEKLHNAYGTQQSKMASTVKAEVLEVLGLIARYFPNVSQRHERHTTLMRWCLTVIQDQLNRGAKQELSLIAGAVVGLDNCLYSFADKAAKDVPTILRHIRTLVNVPEDLSRFATPIGTFFTANFTQIVSAEVITSSAQYKAMSVAIRGYGYFAAPCKQIAPDQLKNLLTHLLRKSAFLVSSNTNEGMDGSSSHLAAFITAYTFVAQVYDTVPELLMIALIQMANAAVMNFTKMTTYARIECCIAVERLLVMLLYKGEGVLRSFFDKLSYKLLVFTAADISPTNSDRTPMQDETNWHSYTIYLFLWRNLFKPGTLSRELNKSPVEISDADLERFSLIIYGSTMESFKRLVSLLNLSVSDSEIDLDEESALETKMVDMDPATWVAGMGPVSGDAAKLQANCAKDFVIFQNLTEFWQLFLPEIRPDLFARWTLVIGSTLIELSAKNPLVSGFYKIFATCLQVCQSTSYFHPQGTVEKLIKKEDEPINIQRAATLFKKYIREVLARLEQYKDDLLASCLHLVLSSPSALTDSDCIIAPIQLALKLGLGYLPLATVGLDAVERWIDIVDHDQDYWFSRVLPSLNEYLMVDVTSSGESENIDAPTLKSKQKVIVQRKQAYKDVARKASMLASSDHVQSLRDLQLRILRLLGRQAQYNKLILNRHNEHDGSREVSSDLLAWDPEPRVKLKIPFQEMKTELQFDEMLPRIIDLAENSLNRQIKVASCELLHSLVILMIGSSAFRARDAKDPKKSPFHKIYLKVFPALLRLAVDVDQVPRSLYRPLVSQLIHWLTNNAQYENPETIALLNACMDAACDTLGPLRDYGAECLGEFVKWSIKQTSSSSSSGPMNVKSLLKRVYNLASHSSTAKRLGASLIVNRIYRVFREEAPLVDQFTVELLYWILFSLRLAEADHTGLGTRQQACLAITHLQRIIV</sequence>
<feature type="non-terminal residue" evidence="3">
    <location>
        <position position="1053"/>
    </location>
</feature>
<evidence type="ECO:0000313" key="4">
    <source>
        <dbReference type="Proteomes" id="UP000749646"/>
    </source>
</evidence>
<reference evidence="3" key="1">
    <citation type="journal article" date="2020" name="Fungal Divers.">
        <title>Resolving the Mortierellaceae phylogeny through synthesis of multi-gene phylogenetics and phylogenomics.</title>
        <authorList>
            <person name="Vandepol N."/>
            <person name="Liber J."/>
            <person name="Desiro A."/>
            <person name="Na H."/>
            <person name="Kennedy M."/>
            <person name="Barry K."/>
            <person name="Grigoriev I.V."/>
            <person name="Miller A.N."/>
            <person name="O'Donnell K."/>
            <person name="Stajich J.E."/>
            <person name="Bonito G."/>
        </authorList>
    </citation>
    <scope>NUCLEOTIDE SEQUENCE</scope>
    <source>
        <strain evidence="3">MES-2147</strain>
    </source>
</reference>
<dbReference type="SUPFAM" id="SSF48371">
    <property type="entry name" value="ARM repeat"/>
    <property type="match status" value="2"/>
</dbReference>
<gene>
    <name evidence="3" type="ORF">BGZ65_004221</name>
</gene>
<accession>A0A9P6IYQ5</accession>
<dbReference type="OrthoDB" id="381190at2759"/>
<evidence type="ECO:0000313" key="3">
    <source>
        <dbReference type="EMBL" id="KAF9954135.1"/>
    </source>
</evidence>